<reference evidence="1 2" key="1">
    <citation type="submission" date="2018-03" db="EMBL/GenBank/DDBJ databases">
        <title>Defining the species Micromonospora saelicesensis and Micromonospora noduli under the framework of genomics.</title>
        <authorList>
            <person name="Riesco R."/>
            <person name="Trujillo M.E."/>
        </authorList>
    </citation>
    <scope>NUCLEOTIDE SEQUENCE [LARGE SCALE GENOMIC DNA]</scope>
    <source>
        <strain evidence="1 2">PSN13</strain>
    </source>
</reference>
<gene>
    <name evidence="1" type="ORF">PSN13_00001</name>
</gene>
<evidence type="ECO:0000313" key="2">
    <source>
        <dbReference type="Proteomes" id="UP000249419"/>
    </source>
</evidence>
<evidence type="ECO:0000313" key="1">
    <source>
        <dbReference type="EMBL" id="RAO38977.1"/>
    </source>
</evidence>
<dbReference type="EMBL" id="PYAG01000001">
    <property type="protein sequence ID" value="RAO38977.1"/>
    <property type="molecule type" value="Genomic_DNA"/>
</dbReference>
<sequence>MVATAVADAAGVGSGGAADGAVTGSAFGCGAGGSAASLASRLATNWASSLPDTSLIMPLPNWASLPEIFRSVSTLTNVRSPSARRWAVTSADAVPAERASRPFASITPRYAASSFSTNRAVPANSETTGPTLTRTRPW</sequence>
<organism evidence="1 2">
    <name type="scientific">Micromonospora saelicesensis</name>
    <dbReference type="NCBI Taxonomy" id="285676"/>
    <lineage>
        <taxon>Bacteria</taxon>
        <taxon>Bacillati</taxon>
        <taxon>Actinomycetota</taxon>
        <taxon>Actinomycetes</taxon>
        <taxon>Micromonosporales</taxon>
        <taxon>Micromonosporaceae</taxon>
        <taxon>Micromonospora</taxon>
    </lineage>
</organism>
<proteinExistence type="predicted"/>
<protein>
    <submittedName>
        <fullName evidence="1">Uncharacterized protein</fullName>
    </submittedName>
</protein>
<name>A0A328NUP1_9ACTN</name>
<dbReference type="Proteomes" id="UP000249419">
    <property type="component" value="Unassembled WGS sequence"/>
</dbReference>
<comment type="caution">
    <text evidence="1">The sequence shown here is derived from an EMBL/GenBank/DDBJ whole genome shotgun (WGS) entry which is preliminary data.</text>
</comment>
<dbReference type="AlphaFoldDB" id="A0A328NUP1"/>
<accession>A0A328NUP1</accession>